<evidence type="ECO:0000313" key="1">
    <source>
        <dbReference type="EMBL" id="PXF29430.1"/>
    </source>
</evidence>
<evidence type="ECO:0000313" key="2">
    <source>
        <dbReference type="Proteomes" id="UP000248090"/>
    </source>
</evidence>
<organism evidence="1 2">
    <name type="scientific">Pokkaliibacter plantistimulans</name>
    <dbReference type="NCBI Taxonomy" id="1635171"/>
    <lineage>
        <taxon>Bacteria</taxon>
        <taxon>Pseudomonadati</taxon>
        <taxon>Pseudomonadota</taxon>
        <taxon>Gammaproteobacteria</taxon>
        <taxon>Oceanospirillales</taxon>
        <taxon>Balneatrichaceae</taxon>
        <taxon>Pokkaliibacter</taxon>
    </lineage>
</organism>
<gene>
    <name evidence="1" type="ORF">WH50_20770</name>
</gene>
<dbReference type="Proteomes" id="UP000248090">
    <property type="component" value="Unassembled WGS sequence"/>
</dbReference>
<protein>
    <submittedName>
        <fullName evidence="1">Uncharacterized protein</fullName>
    </submittedName>
</protein>
<accession>A0ABX5LXK8</accession>
<keyword evidence="2" id="KW-1185">Reference proteome</keyword>
<sequence>MAALSVRNYRIQSLVRQTENGLGVWITASVEVDVSLEIELSTAPLVTLEQEKAHMKSTSNSNIMKNVKSGIAALLGCLVVDSISSESQAKNATVVYLGVRHGGSIPPTPSTLNKRL</sequence>
<name>A0ABX5LXK8_9GAMM</name>
<dbReference type="EMBL" id="LAPT01000111">
    <property type="protein sequence ID" value="PXF29430.1"/>
    <property type="molecule type" value="Genomic_DNA"/>
</dbReference>
<comment type="caution">
    <text evidence="1">The sequence shown here is derived from an EMBL/GenBank/DDBJ whole genome shotgun (WGS) entry which is preliminary data.</text>
</comment>
<proteinExistence type="predicted"/>
<reference evidence="1 2" key="1">
    <citation type="submission" date="2015-03" db="EMBL/GenBank/DDBJ databases">
        <authorList>
            <person name="Krishnan R."/>
            <person name="Midha S."/>
            <person name="Patil P.B."/>
            <person name="Rameshkumar N."/>
        </authorList>
    </citation>
    <scope>NUCLEOTIDE SEQUENCE [LARGE SCALE GENOMIC DNA]</scope>
    <source>
        <strain evidence="1 2">L1E11</strain>
    </source>
</reference>